<dbReference type="Proteomes" id="UP001302949">
    <property type="component" value="Unassembled WGS sequence"/>
</dbReference>
<organism evidence="1 2">
    <name type="scientific">Arcicella rigui</name>
    <dbReference type="NCBI Taxonomy" id="797020"/>
    <lineage>
        <taxon>Bacteria</taxon>
        <taxon>Pseudomonadati</taxon>
        <taxon>Bacteroidota</taxon>
        <taxon>Cytophagia</taxon>
        <taxon>Cytophagales</taxon>
        <taxon>Flectobacillaceae</taxon>
        <taxon>Arcicella</taxon>
    </lineage>
</organism>
<evidence type="ECO:0000313" key="2">
    <source>
        <dbReference type="Proteomes" id="UP001302949"/>
    </source>
</evidence>
<evidence type="ECO:0000313" key="1">
    <source>
        <dbReference type="EMBL" id="MEA5139419.1"/>
    </source>
</evidence>
<accession>A0ABU5QAK6</accession>
<gene>
    <name evidence="1" type="ORF">VB248_09745</name>
</gene>
<proteinExistence type="predicted"/>
<name>A0ABU5QAK6_9BACT</name>
<keyword evidence="2" id="KW-1185">Reference proteome</keyword>
<comment type="caution">
    <text evidence="1">The sequence shown here is derived from an EMBL/GenBank/DDBJ whole genome shotgun (WGS) entry which is preliminary data.</text>
</comment>
<reference evidence="1 2" key="1">
    <citation type="submission" date="2023-12" db="EMBL/GenBank/DDBJ databases">
        <title>Novel species of the genus Arcicella isolated from rivers.</title>
        <authorList>
            <person name="Lu H."/>
        </authorList>
    </citation>
    <scope>NUCLEOTIDE SEQUENCE [LARGE SCALE GENOMIC DNA]</scope>
    <source>
        <strain evidence="1 2">KCTC 23307</strain>
    </source>
</reference>
<sequence>MRQSIQSRPGFKINAVSSGFTKTDLNHHRGTEMVEDAGKHIVKYALIDNDGVTGKFFCEETNPETGEIPW</sequence>
<protein>
    <submittedName>
        <fullName evidence="1">Uncharacterized protein</fullName>
    </submittedName>
</protein>
<dbReference type="RefSeq" id="WP_323296581.1">
    <property type="nucleotide sequence ID" value="NZ_JAYFUM010000009.1"/>
</dbReference>
<dbReference type="Gene3D" id="3.40.50.720">
    <property type="entry name" value="NAD(P)-binding Rossmann-like Domain"/>
    <property type="match status" value="1"/>
</dbReference>
<dbReference type="EMBL" id="JAYFUM010000009">
    <property type="protein sequence ID" value="MEA5139419.1"/>
    <property type="molecule type" value="Genomic_DNA"/>
</dbReference>